<comment type="caution">
    <text evidence="4">The sequence shown here is derived from an EMBL/GenBank/DDBJ whole genome shotgun (WGS) entry which is preliminary data.</text>
</comment>
<evidence type="ECO:0000313" key="4">
    <source>
        <dbReference type="EMBL" id="OPC62067.1"/>
    </source>
</evidence>
<dbReference type="CDD" id="cd04301">
    <property type="entry name" value="NAT_SF"/>
    <property type="match status" value="1"/>
</dbReference>
<reference evidence="4 5" key="1">
    <citation type="submission" date="2016-06" db="EMBL/GenBank/DDBJ databases">
        <title>Revisiting the taxonomy of the Elizabethkingia Genus based on Whole-Genome Sequencing, Optical Mapping, and MALDI-TOF.</title>
        <authorList>
            <person name="Nicholson A.C."/>
        </authorList>
    </citation>
    <scope>NUCLEOTIDE SEQUENCE [LARGE SCALE GENOMIC DNA]</scope>
    <source>
        <strain evidence="4 5">G4070</strain>
    </source>
</reference>
<dbReference type="Gene3D" id="3.40.630.30">
    <property type="match status" value="1"/>
</dbReference>
<dbReference type="PANTHER" id="PTHR43420">
    <property type="entry name" value="ACETYLTRANSFERASE"/>
    <property type="match status" value="1"/>
</dbReference>
<keyword evidence="1 4" id="KW-0808">Transferase</keyword>
<gene>
    <name evidence="4" type="ORF">BAZ10_09395</name>
</gene>
<dbReference type="RefSeq" id="WP_078772785.1">
    <property type="nucleotide sequence ID" value="NZ_CBCSBR010000004.1"/>
</dbReference>
<dbReference type="PROSITE" id="PS51186">
    <property type="entry name" value="GNAT"/>
    <property type="match status" value="1"/>
</dbReference>
<dbReference type="PANTHER" id="PTHR43420:SF31">
    <property type="entry name" value="ACETYLTRANSFERASE"/>
    <property type="match status" value="1"/>
</dbReference>
<dbReference type="AlphaFoldDB" id="A0A1T3MBP3"/>
<dbReference type="Proteomes" id="UP000190813">
    <property type="component" value="Unassembled WGS sequence"/>
</dbReference>
<evidence type="ECO:0000256" key="1">
    <source>
        <dbReference type="ARBA" id="ARBA00022679"/>
    </source>
</evidence>
<dbReference type="InterPro" id="IPR016181">
    <property type="entry name" value="Acyl_CoA_acyltransferase"/>
</dbReference>
<evidence type="ECO:0000259" key="3">
    <source>
        <dbReference type="PROSITE" id="PS51186"/>
    </source>
</evidence>
<dbReference type="InterPro" id="IPR050680">
    <property type="entry name" value="YpeA/RimI_acetyltransf"/>
</dbReference>
<dbReference type="Pfam" id="PF13527">
    <property type="entry name" value="Acetyltransf_9"/>
    <property type="match status" value="1"/>
</dbReference>
<accession>A0A1T3MBP3</accession>
<dbReference type="InterPro" id="IPR000182">
    <property type="entry name" value="GNAT_dom"/>
</dbReference>
<sequence length="305" mass="35593">MHLEKVNIHEHSYTLAIAYQNDEKLREELNRLTQQVWEFTFENFYQSGFWDDNCIVYSLFEGERIVSHVTASLFDTEIEGEKKKLLQFGTVMTDPEYQNKGLSRFLMERVLADFKQKTDGMLLFANDSVLDFYPKFGFRPVAEYQAFKNITNKDFSTSVGIRKLNLDNREDLDLFTNLVESNLANTALPVQSKGISMFYCYAYPDFGHKDTICYIEELEAIVVANVKEKALEITEVFSKNMVDLQQIVAAFIHEEFTSVRLGFTPLEEGFEYELLTEEDTVLYVSEELYRMFEEQKLVVPFLSHT</sequence>
<dbReference type="GO" id="GO:0016747">
    <property type="term" value="F:acyltransferase activity, transferring groups other than amino-acyl groups"/>
    <property type="evidence" value="ECO:0007669"/>
    <property type="project" value="InterPro"/>
</dbReference>
<name>A0A1T3MBP3_9FLAO</name>
<evidence type="ECO:0000313" key="5">
    <source>
        <dbReference type="Proteomes" id="UP000190813"/>
    </source>
</evidence>
<evidence type="ECO:0000256" key="2">
    <source>
        <dbReference type="ARBA" id="ARBA00023315"/>
    </source>
</evidence>
<dbReference type="SUPFAM" id="SSF55729">
    <property type="entry name" value="Acyl-CoA N-acyltransferases (Nat)"/>
    <property type="match status" value="1"/>
</dbReference>
<feature type="domain" description="N-acetyltransferase" evidence="3">
    <location>
        <begin position="16"/>
        <end position="162"/>
    </location>
</feature>
<keyword evidence="5" id="KW-1185">Reference proteome</keyword>
<proteinExistence type="predicted"/>
<organism evidence="4 5">
    <name type="scientific">Elizabethkingia occulta</name>
    <dbReference type="NCBI Taxonomy" id="1867263"/>
    <lineage>
        <taxon>Bacteria</taxon>
        <taxon>Pseudomonadati</taxon>
        <taxon>Bacteroidota</taxon>
        <taxon>Flavobacteriia</taxon>
        <taxon>Flavobacteriales</taxon>
        <taxon>Weeksellaceae</taxon>
        <taxon>Elizabethkingia</taxon>
    </lineage>
</organism>
<protein>
    <submittedName>
        <fullName evidence="4">GCN5 family acetyltransferase</fullName>
    </submittedName>
</protein>
<keyword evidence="2" id="KW-0012">Acyltransferase</keyword>
<dbReference type="EMBL" id="MAHX01000018">
    <property type="protein sequence ID" value="OPC62067.1"/>
    <property type="molecule type" value="Genomic_DNA"/>
</dbReference>